<gene>
    <name evidence="1" type="ORF">HAX54_017161</name>
</gene>
<sequence>RVLKTVRCEGSKVDNFYKLRPGLLQLVSEPVSGRWWGKPNGGANLSEDAESRGGVSVRLALGESHIGLGESHIGCGGE</sequence>
<organism evidence="1 2">
    <name type="scientific">Datura stramonium</name>
    <name type="common">Jimsonweed</name>
    <name type="synonym">Common thornapple</name>
    <dbReference type="NCBI Taxonomy" id="4076"/>
    <lineage>
        <taxon>Eukaryota</taxon>
        <taxon>Viridiplantae</taxon>
        <taxon>Streptophyta</taxon>
        <taxon>Embryophyta</taxon>
        <taxon>Tracheophyta</taxon>
        <taxon>Spermatophyta</taxon>
        <taxon>Magnoliopsida</taxon>
        <taxon>eudicotyledons</taxon>
        <taxon>Gunneridae</taxon>
        <taxon>Pentapetalae</taxon>
        <taxon>asterids</taxon>
        <taxon>lamiids</taxon>
        <taxon>Solanales</taxon>
        <taxon>Solanaceae</taxon>
        <taxon>Solanoideae</taxon>
        <taxon>Datureae</taxon>
        <taxon>Datura</taxon>
    </lineage>
</organism>
<keyword evidence="2" id="KW-1185">Reference proteome</keyword>
<proteinExistence type="predicted"/>
<name>A0ABS8ULF4_DATST</name>
<evidence type="ECO:0000313" key="2">
    <source>
        <dbReference type="Proteomes" id="UP000823775"/>
    </source>
</evidence>
<dbReference type="EMBL" id="JACEIK010002124">
    <property type="protein sequence ID" value="MCD9559290.1"/>
    <property type="molecule type" value="Genomic_DNA"/>
</dbReference>
<dbReference type="Proteomes" id="UP000823775">
    <property type="component" value="Unassembled WGS sequence"/>
</dbReference>
<comment type="caution">
    <text evidence="1">The sequence shown here is derived from an EMBL/GenBank/DDBJ whole genome shotgun (WGS) entry which is preliminary data.</text>
</comment>
<protein>
    <submittedName>
        <fullName evidence="1">Uncharacterized protein</fullName>
    </submittedName>
</protein>
<feature type="non-terminal residue" evidence="1">
    <location>
        <position position="1"/>
    </location>
</feature>
<reference evidence="1 2" key="1">
    <citation type="journal article" date="2021" name="BMC Genomics">
        <title>Datura genome reveals duplications of psychoactive alkaloid biosynthetic genes and high mutation rate following tissue culture.</title>
        <authorList>
            <person name="Rajewski A."/>
            <person name="Carter-House D."/>
            <person name="Stajich J."/>
            <person name="Litt A."/>
        </authorList>
    </citation>
    <scope>NUCLEOTIDE SEQUENCE [LARGE SCALE GENOMIC DNA]</scope>
    <source>
        <strain evidence="1">AR-01</strain>
    </source>
</reference>
<accession>A0ABS8ULF4</accession>
<evidence type="ECO:0000313" key="1">
    <source>
        <dbReference type="EMBL" id="MCD9559290.1"/>
    </source>
</evidence>